<comment type="subcellular location">
    <subcellularLocation>
        <location evidence="1 7">Cytoplasm</location>
    </subcellularLocation>
</comment>
<feature type="active site" evidence="7">
    <location>
        <position position="73"/>
    </location>
</feature>
<evidence type="ECO:0000256" key="1">
    <source>
        <dbReference type="ARBA" id="ARBA00004496"/>
    </source>
</evidence>
<keyword evidence="10" id="KW-1185">Reference proteome</keyword>
<dbReference type="NCBIfam" id="NF003421">
    <property type="entry name" value="PRK04860.1"/>
    <property type="match status" value="1"/>
</dbReference>
<protein>
    <recommendedName>
        <fullName evidence="3 7">Protein SprT</fullName>
    </recommendedName>
</protein>
<dbReference type="InterPro" id="IPR006640">
    <property type="entry name" value="SprT-like_domain"/>
</dbReference>
<dbReference type="Pfam" id="PF17283">
    <property type="entry name" value="Zn_ribbon_SprT"/>
    <property type="match status" value="1"/>
</dbReference>
<dbReference type="PANTHER" id="PTHR38773:SF1">
    <property type="entry name" value="PROTEIN SPRT"/>
    <property type="match status" value="1"/>
</dbReference>
<dbReference type="STRING" id="1195763.ABT56_09715"/>
<dbReference type="RefSeq" id="WP_047878662.1">
    <property type="nucleotide sequence ID" value="NZ_LDOT01000011.1"/>
</dbReference>
<feature type="domain" description="SprT-like" evidence="8">
    <location>
        <begin position="10"/>
        <end position="159"/>
    </location>
</feature>
<evidence type="ECO:0000259" key="8">
    <source>
        <dbReference type="SMART" id="SM00731"/>
    </source>
</evidence>
<keyword evidence="6 7" id="KW-0862">Zinc</keyword>
<dbReference type="InterPro" id="IPR023483">
    <property type="entry name" value="Uncharacterised_SprT"/>
</dbReference>
<dbReference type="OrthoDB" id="267364at2"/>
<dbReference type="GO" id="GO:0006950">
    <property type="term" value="P:response to stress"/>
    <property type="evidence" value="ECO:0007669"/>
    <property type="project" value="UniProtKB-ARBA"/>
</dbReference>
<evidence type="ECO:0000313" key="10">
    <source>
        <dbReference type="Proteomes" id="UP000036097"/>
    </source>
</evidence>
<dbReference type="Proteomes" id="UP000036097">
    <property type="component" value="Unassembled WGS sequence"/>
</dbReference>
<keyword evidence="4 7" id="KW-0963">Cytoplasm</keyword>
<dbReference type="Pfam" id="PF10263">
    <property type="entry name" value="SprT-like"/>
    <property type="match status" value="1"/>
</dbReference>
<comment type="similarity">
    <text evidence="2 7">Belongs to the SprT family.</text>
</comment>
<accession>A0A0J1H3B9</accession>
<evidence type="ECO:0000256" key="2">
    <source>
        <dbReference type="ARBA" id="ARBA00006591"/>
    </source>
</evidence>
<evidence type="ECO:0000256" key="6">
    <source>
        <dbReference type="ARBA" id="ARBA00022833"/>
    </source>
</evidence>
<reference evidence="9 10" key="1">
    <citation type="submission" date="2015-05" db="EMBL/GenBank/DDBJ databases">
        <title>Photobacterium galathea sp. nov.</title>
        <authorList>
            <person name="Machado H."/>
            <person name="Gram L."/>
        </authorList>
    </citation>
    <scope>NUCLEOTIDE SEQUENCE [LARGE SCALE GENOMIC DNA]</scope>
    <source>
        <strain evidence="9 10">CGMCC 1.12159</strain>
    </source>
</reference>
<comment type="cofactor">
    <cofactor evidence="7">
        <name>Zn(2+)</name>
        <dbReference type="ChEBI" id="CHEBI:29105"/>
    </cofactor>
    <text evidence="7">Binds 1 zinc ion.</text>
</comment>
<sequence>MTPLQSQVTERVAACIRQANQHLNKRMPLPSVLFNQRGKSAGSARLQRWELRFNPVLLAENPQAFLEEVVPHEVAHLVTFRLYGKVRPHGREWQQIMSAIYGLEPRATHSFDVSSVQGETFLYRCQCSDYPLTIRRHNKIQRGQTSYRCRQCGHPLIWANV</sequence>
<evidence type="ECO:0000256" key="7">
    <source>
        <dbReference type="HAMAP-Rule" id="MF_00746"/>
    </source>
</evidence>
<proteinExistence type="inferred from homology"/>
<comment type="caution">
    <text evidence="9">The sequence shown here is derived from an EMBL/GenBank/DDBJ whole genome shotgun (WGS) entry which is preliminary data.</text>
</comment>
<name>A0A0J1H3B9_9GAMM</name>
<organism evidence="9 10">
    <name type="scientific">Photobacterium aquae</name>
    <dbReference type="NCBI Taxonomy" id="1195763"/>
    <lineage>
        <taxon>Bacteria</taxon>
        <taxon>Pseudomonadati</taxon>
        <taxon>Pseudomonadota</taxon>
        <taxon>Gammaproteobacteria</taxon>
        <taxon>Vibrionales</taxon>
        <taxon>Vibrionaceae</taxon>
        <taxon>Photobacterium</taxon>
    </lineage>
</organism>
<dbReference type="HAMAP" id="MF_00746">
    <property type="entry name" value="SprT"/>
    <property type="match status" value="1"/>
</dbReference>
<evidence type="ECO:0000256" key="3">
    <source>
        <dbReference type="ARBA" id="ARBA00020082"/>
    </source>
</evidence>
<dbReference type="SMART" id="SM00731">
    <property type="entry name" value="SprT"/>
    <property type="match status" value="1"/>
</dbReference>
<feature type="binding site" evidence="7">
    <location>
        <position position="76"/>
    </location>
    <ligand>
        <name>Zn(2+)</name>
        <dbReference type="ChEBI" id="CHEBI:29105"/>
    </ligand>
</feature>
<dbReference type="PATRIC" id="fig|1195763.3.peg.2041"/>
<dbReference type="PANTHER" id="PTHR38773">
    <property type="entry name" value="PROTEIN SPRT"/>
    <property type="match status" value="1"/>
</dbReference>
<evidence type="ECO:0000256" key="4">
    <source>
        <dbReference type="ARBA" id="ARBA00022490"/>
    </source>
</evidence>
<dbReference type="GO" id="GO:0005737">
    <property type="term" value="C:cytoplasm"/>
    <property type="evidence" value="ECO:0007669"/>
    <property type="project" value="UniProtKB-SubCell"/>
</dbReference>
<evidence type="ECO:0000313" key="9">
    <source>
        <dbReference type="EMBL" id="KLV06286.1"/>
    </source>
</evidence>
<evidence type="ECO:0000256" key="5">
    <source>
        <dbReference type="ARBA" id="ARBA00022723"/>
    </source>
</evidence>
<dbReference type="EMBL" id="LDOT01000011">
    <property type="protein sequence ID" value="KLV06286.1"/>
    <property type="molecule type" value="Genomic_DNA"/>
</dbReference>
<gene>
    <name evidence="7" type="primary">sprT</name>
    <name evidence="9" type="ORF">ABT56_09715</name>
</gene>
<dbReference type="GO" id="GO:0008270">
    <property type="term" value="F:zinc ion binding"/>
    <property type="evidence" value="ECO:0007669"/>
    <property type="project" value="UniProtKB-UniRule"/>
</dbReference>
<dbReference type="InterPro" id="IPR035240">
    <property type="entry name" value="SprT_Zn_ribbon"/>
</dbReference>
<feature type="binding site" evidence="7">
    <location>
        <position position="72"/>
    </location>
    <ligand>
        <name>Zn(2+)</name>
        <dbReference type="ChEBI" id="CHEBI:29105"/>
    </ligand>
</feature>
<keyword evidence="5 7" id="KW-0479">Metal-binding</keyword>
<dbReference type="AlphaFoldDB" id="A0A0J1H3B9"/>